<reference evidence="1" key="1">
    <citation type="journal article" date="2021" name="Proc. Natl. Acad. Sci. U.S.A.">
        <title>A Catalog of Tens of Thousands of Viruses from Human Metagenomes Reveals Hidden Associations with Chronic Diseases.</title>
        <authorList>
            <person name="Tisza M.J."/>
            <person name="Buck C.B."/>
        </authorList>
    </citation>
    <scope>NUCLEOTIDE SEQUENCE</scope>
    <source>
        <strain evidence="1">CtuOq1</strain>
    </source>
</reference>
<organism evidence="1">
    <name type="scientific">Siphoviridae sp. ctuOq1</name>
    <dbReference type="NCBI Taxonomy" id="2825713"/>
    <lineage>
        <taxon>Viruses</taxon>
        <taxon>Duplodnaviria</taxon>
        <taxon>Heunggongvirae</taxon>
        <taxon>Uroviricota</taxon>
        <taxon>Caudoviricetes</taxon>
    </lineage>
</organism>
<dbReference type="EMBL" id="BK016171">
    <property type="protein sequence ID" value="DAF99768.1"/>
    <property type="molecule type" value="Genomic_DNA"/>
</dbReference>
<evidence type="ECO:0000313" key="1">
    <source>
        <dbReference type="EMBL" id="DAF99768.1"/>
    </source>
</evidence>
<sequence>MKEDKTKEQSAVVQEAIGEKKTICGIVMPISGIDGCGESHWKDVMSIIKESIDNADFESNLVSNADDIGIIQKRIIQNLYENPIVVCDVSGKNPNVMFELGIRLAFDKPTIIIKDDKTSYSFDTSPIEHLEYPRDLRYNRIEDFKSKLTDKIKKTYEKSVSDRQYSTFLKHFGEFKVAKLETKVVSKEDYILDELRNLQISISRLGKDVYVGEKRKIYGTICIRSKQSADIININTDIIVRALEKYLGYVDVQITDHNHIHIPIENRDVPIDFLLKKIGNIIDPTIYEIRFLRR</sequence>
<name>A0A8S5UZ49_9CAUD</name>
<keyword evidence="1" id="KW-0378">Hydrolase</keyword>
<proteinExistence type="predicted"/>
<dbReference type="GO" id="GO:0016787">
    <property type="term" value="F:hydrolase activity"/>
    <property type="evidence" value="ECO:0007669"/>
    <property type="project" value="UniProtKB-KW"/>
</dbReference>
<accession>A0A8S5UZ49</accession>
<protein>
    <submittedName>
        <fullName evidence="1">CMP/hydroxymethyl CMP hydrolase</fullName>
    </submittedName>
</protein>